<dbReference type="EMBL" id="BK015412">
    <property type="protein sequence ID" value="DAE05547.1"/>
    <property type="molecule type" value="Genomic_DNA"/>
</dbReference>
<organism evidence="1">
    <name type="scientific">Podoviridae sp. ctuQh21</name>
    <dbReference type="NCBI Taxonomy" id="2825284"/>
    <lineage>
        <taxon>Viruses</taxon>
        <taxon>Duplodnaviria</taxon>
        <taxon>Heunggongvirae</taxon>
        <taxon>Uroviricota</taxon>
        <taxon>Caudoviricetes</taxon>
    </lineage>
</organism>
<proteinExistence type="predicted"/>
<accession>A0A8S5PGI2</accession>
<sequence length="29" mass="3302">MNSKINSLPCSMSSFNLLYLTNVTLIKRL</sequence>
<protein>
    <submittedName>
        <fullName evidence="1">Uncharacterized protein</fullName>
    </submittedName>
</protein>
<reference evidence="1" key="1">
    <citation type="journal article" date="2021" name="Proc. Natl. Acad. Sci. U.S.A.">
        <title>A Catalog of Tens of Thousands of Viruses from Human Metagenomes Reveals Hidden Associations with Chronic Diseases.</title>
        <authorList>
            <person name="Tisza M.J."/>
            <person name="Buck C.B."/>
        </authorList>
    </citation>
    <scope>NUCLEOTIDE SEQUENCE</scope>
    <source>
        <strain evidence="1">CtuQh21</strain>
    </source>
</reference>
<name>A0A8S5PGI2_9CAUD</name>
<evidence type="ECO:0000313" key="1">
    <source>
        <dbReference type="EMBL" id="DAE05547.1"/>
    </source>
</evidence>